<dbReference type="InterPro" id="IPR045249">
    <property type="entry name" value="HARBI1-like"/>
</dbReference>
<evidence type="ECO:0000313" key="10">
    <source>
        <dbReference type="EMBL" id="KAK7929788.1"/>
    </source>
</evidence>
<reference evidence="11" key="1">
    <citation type="submission" date="2024-04" db="EMBL/GenBank/DDBJ databases">
        <title>Salinicola lusitanus LLJ914,a marine bacterium isolated from the Okinawa Trough.</title>
        <authorList>
            <person name="Li J."/>
        </authorList>
    </citation>
    <scope>NUCLEOTIDE SEQUENCE [LARGE SCALE GENOMIC DNA]</scope>
</reference>
<feature type="compositionally biased region" description="Low complexity" evidence="8">
    <location>
        <begin position="43"/>
        <end position="65"/>
    </location>
</feature>
<dbReference type="GO" id="GO:0046872">
    <property type="term" value="F:metal ion binding"/>
    <property type="evidence" value="ECO:0007669"/>
    <property type="project" value="UniProtKB-KW"/>
</dbReference>
<dbReference type="GO" id="GO:0016787">
    <property type="term" value="F:hydrolase activity"/>
    <property type="evidence" value="ECO:0007669"/>
    <property type="project" value="UniProtKB-KW"/>
</dbReference>
<keyword evidence="5" id="KW-0479">Metal-binding</keyword>
<comment type="caution">
    <text evidence="10">The sequence shown here is derived from an EMBL/GenBank/DDBJ whole genome shotgun (WGS) entry which is preliminary data.</text>
</comment>
<organism evidence="10 11">
    <name type="scientific">Mugilogobius chulae</name>
    <name type="common">yellowstripe goby</name>
    <dbReference type="NCBI Taxonomy" id="88201"/>
    <lineage>
        <taxon>Eukaryota</taxon>
        <taxon>Metazoa</taxon>
        <taxon>Chordata</taxon>
        <taxon>Craniata</taxon>
        <taxon>Vertebrata</taxon>
        <taxon>Euteleostomi</taxon>
        <taxon>Actinopterygii</taxon>
        <taxon>Neopterygii</taxon>
        <taxon>Teleostei</taxon>
        <taxon>Neoteleostei</taxon>
        <taxon>Acanthomorphata</taxon>
        <taxon>Gobiaria</taxon>
        <taxon>Gobiiformes</taxon>
        <taxon>Gobioidei</taxon>
        <taxon>Gobiidae</taxon>
        <taxon>Gobionellinae</taxon>
        <taxon>Mugilogobius</taxon>
    </lineage>
</organism>
<evidence type="ECO:0000256" key="6">
    <source>
        <dbReference type="ARBA" id="ARBA00022801"/>
    </source>
</evidence>
<keyword evidence="7" id="KW-0539">Nucleus</keyword>
<feature type="region of interest" description="Disordered" evidence="8">
    <location>
        <begin position="120"/>
        <end position="140"/>
    </location>
</feature>
<dbReference type="GO" id="GO:0004518">
    <property type="term" value="F:nuclease activity"/>
    <property type="evidence" value="ECO:0007669"/>
    <property type="project" value="UniProtKB-KW"/>
</dbReference>
<evidence type="ECO:0000256" key="8">
    <source>
        <dbReference type="SAM" id="MobiDB-lite"/>
    </source>
</evidence>
<feature type="region of interest" description="Disordered" evidence="8">
    <location>
        <begin position="23"/>
        <end position="65"/>
    </location>
</feature>
<dbReference type="Pfam" id="PF13359">
    <property type="entry name" value="DDE_Tnp_4"/>
    <property type="match status" value="1"/>
</dbReference>
<evidence type="ECO:0000256" key="2">
    <source>
        <dbReference type="ARBA" id="ARBA00004123"/>
    </source>
</evidence>
<evidence type="ECO:0000256" key="7">
    <source>
        <dbReference type="ARBA" id="ARBA00023242"/>
    </source>
</evidence>
<protein>
    <recommendedName>
        <fullName evidence="9">DDE Tnp4 domain-containing protein</fullName>
    </recommendedName>
</protein>
<evidence type="ECO:0000259" key="9">
    <source>
        <dbReference type="Pfam" id="PF13359"/>
    </source>
</evidence>
<dbReference type="EMBL" id="JBBPFD010000004">
    <property type="protein sequence ID" value="KAK7929788.1"/>
    <property type="molecule type" value="Genomic_DNA"/>
</dbReference>
<sequence>MDNLRLALCALGAALLLEEERRKRRDLSTRNDVDEDDFDEIPSTSINTTISNTTSSSNTNTTTTSLRRTNSTFLHPPKLTFRRNLYKRKKLPKPCLRKTDAKKKRRQWVRSWNQQRPTYGDKHYFPNLGRGGGGGSDGGEPENFVQFSRMFPEQFDALVEMLAPIIHRKNTSFRASISVEERLLVTLHYLATGESFQSLSHFFHMGNTTTRLFVPETLRAIHKVLKDKYLKCPDTAADWQDVSRGFLSEWDFPNCIGALDGRRLNIFPPPENTDSSKAKDDSCVTLMALVDSEYKFQYMDMTRNGRICNSAEFEGFILGDALEKRLVNVPGPAELPGSDRQTPHCVVADKAFPLKDYLMKPYLDRKTLTAEQQIFNYRISRASKVAGDAFNILTNRFRILQNTFNLQTCAVKVEDIAMACCALHNFLCVEAKDKYLADILDQEAQNNLGSLWQAALPHSADVTEKSKAIREEFCAYFMSQTGAVSSQYDLVLD</sequence>
<dbReference type="PANTHER" id="PTHR22930:SF269">
    <property type="entry name" value="NUCLEASE HARBI1-LIKE PROTEIN"/>
    <property type="match status" value="1"/>
</dbReference>
<dbReference type="PANTHER" id="PTHR22930">
    <property type="match status" value="1"/>
</dbReference>
<feature type="compositionally biased region" description="Gly residues" evidence="8">
    <location>
        <begin position="129"/>
        <end position="138"/>
    </location>
</feature>
<comment type="similarity">
    <text evidence="3">Belongs to the HARBI1 family.</text>
</comment>
<evidence type="ECO:0000256" key="1">
    <source>
        <dbReference type="ARBA" id="ARBA00001968"/>
    </source>
</evidence>
<accession>A0AAW0PQF6</accession>
<evidence type="ECO:0000256" key="4">
    <source>
        <dbReference type="ARBA" id="ARBA00022722"/>
    </source>
</evidence>
<feature type="domain" description="DDE Tnp4" evidence="9">
    <location>
        <begin position="272"/>
        <end position="425"/>
    </location>
</feature>
<dbReference type="Proteomes" id="UP001460270">
    <property type="component" value="Unassembled WGS sequence"/>
</dbReference>
<gene>
    <name evidence="10" type="ORF">WMY93_006183</name>
</gene>
<feature type="compositionally biased region" description="Basic and acidic residues" evidence="8">
    <location>
        <begin position="23"/>
        <end position="32"/>
    </location>
</feature>
<dbReference type="InterPro" id="IPR027806">
    <property type="entry name" value="HARBI1_dom"/>
</dbReference>
<evidence type="ECO:0000256" key="5">
    <source>
        <dbReference type="ARBA" id="ARBA00022723"/>
    </source>
</evidence>
<evidence type="ECO:0000256" key="3">
    <source>
        <dbReference type="ARBA" id="ARBA00006958"/>
    </source>
</evidence>
<keyword evidence="4" id="KW-0540">Nuclease</keyword>
<proteinExistence type="inferred from homology"/>
<comment type="cofactor">
    <cofactor evidence="1">
        <name>a divalent metal cation</name>
        <dbReference type="ChEBI" id="CHEBI:60240"/>
    </cofactor>
</comment>
<dbReference type="AlphaFoldDB" id="A0AAW0PQF6"/>
<dbReference type="GO" id="GO:0005634">
    <property type="term" value="C:nucleus"/>
    <property type="evidence" value="ECO:0007669"/>
    <property type="project" value="UniProtKB-SubCell"/>
</dbReference>
<keyword evidence="6" id="KW-0378">Hydrolase</keyword>
<evidence type="ECO:0000313" key="11">
    <source>
        <dbReference type="Proteomes" id="UP001460270"/>
    </source>
</evidence>
<comment type="subcellular location">
    <subcellularLocation>
        <location evidence="2">Nucleus</location>
    </subcellularLocation>
</comment>
<name>A0AAW0PQF6_9GOBI</name>
<keyword evidence="11" id="KW-1185">Reference proteome</keyword>